<keyword evidence="3" id="KW-1185">Reference proteome</keyword>
<dbReference type="Pfam" id="PF01926">
    <property type="entry name" value="MMR_HSR1"/>
    <property type="match status" value="1"/>
</dbReference>
<protein>
    <recommendedName>
        <fullName evidence="1">G domain-containing protein</fullName>
    </recommendedName>
</protein>
<dbReference type="CDD" id="cd00882">
    <property type="entry name" value="Ras_like_GTPase"/>
    <property type="match status" value="1"/>
</dbReference>
<evidence type="ECO:0000313" key="2">
    <source>
        <dbReference type="EMBL" id="CAL1717178.1"/>
    </source>
</evidence>
<sequence length="311" mass="35137">MPPVLPTQELEPRLNTACPLNVEDRCNNGEKDCCLIAVMGATGSGKTSFINLVSGSKLAVSHGLDSSTDGVQESGIFEVNGRPVKLIDTPGFDDTARSDIDVLHMIAEYLSSRYQRGNVLQGVIWMHSIADDRMRGRARRDFQLFQAMCGTEGLSNCAIVTNRRASIDDKTDRVAIRDSREDERFLLPIESSAYVWQHNSSLSSAQDIIRHLLGNNPAPLKIQRELIDEHMNLADTAVGQMLYGSLLTVKRKHEEDIRQMQYELDAFMEQCYEDERQRKELQWLFAGSRGRQREVLEEKVAFECENIVADR</sequence>
<accession>A0ABP1ECN5</accession>
<gene>
    <name evidence="2" type="ORF">GFSPODELE1_LOCUS11082</name>
</gene>
<reference evidence="3" key="1">
    <citation type="submission" date="2024-04" db="EMBL/GenBank/DDBJ databases">
        <authorList>
            <person name="Shaw F."/>
            <person name="Minotto A."/>
        </authorList>
    </citation>
    <scope>NUCLEOTIDE SEQUENCE [LARGE SCALE GENOMIC DNA]</scope>
</reference>
<evidence type="ECO:0000259" key="1">
    <source>
        <dbReference type="Pfam" id="PF01926"/>
    </source>
</evidence>
<dbReference type="Proteomes" id="UP001497453">
    <property type="component" value="Chromosome 9"/>
</dbReference>
<dbReference type="Gene3D" id="3.40.50.300">
    <property type="entry name" value="P-loop containing nucleotide triphosphate hydrolases"/>
    <property type="match status" value="1"/>
</dbReference>
<feature type="domain" description="G" evidence="1">
    <location>
        <begin position="36"/>
        <end position="97"/>
    </location>
</feature>
<name>A0ABP1ECN5_9APHY</name>
<evidence type="ECO:0000313" key="3">
    <source>
        <dbReference type="Proteomes" id="UP001497453"/>
    </source>
</evidence>
<dbReference type="InterPro" id="IPR006073">
    <property type="entry name" value="GTP-bd"/>
</dbReference>
<organism evidence="2 3">
    <name type="scientific">Somion occarium</name>
    <dbReference type="NCBI Taxonomy" id="3059160"/>
    <lineage>
        <taxon>Eukaryota</taxon>
        <taxon>Fungi</taxon>
        <taxon>Dikarya</taxon>
        <taxon>Basidiomycota</taxon>
        <taxon>Agaricomycotina</taxon>
        <taxon>Agaricomycetes</taxon>
        <taxon>Polyporales</taxon>
        <taxon>Cerrenaceae</taxon>
        <taxon>Somion</taxon>
    </lineage>
</organism>
<dbReference type="SUPFAM" id="SSF52540">
    <property type="entry name" value="P-loop containing nucleoside triphosphate hydrolases"/>
    <property type="match status" value="1"/>
</dbReference>
<dbReference type="InterPro" id="IPR027417">
    <property type="entry name" value="P-loop_NTPase"/>
</dbReference>
<dbReference type="EMBL" id="OZ037952">
    <property type="protein sequence ID" value="CAL1717178.1"/>
    <property type="molecule type" value="Genomic_DNA"/>
</dbReference>
<proteinExistence type="predicted"/>